<organism evidence="1 2">
    <name type="scientific">Apiospora marii</name>
    <dbReference type="NCBI Taxonomy" id="335849"/>
    <lineage>
        <taxon>Eukaryota</taxon>
        <taxon>Fungi</taxon>
        <taxon>Dikarya</taxon>
        <taxon>Ascomycota</taxon>
        <taxon>Pezizomycotina</taxon>
        <taxon>Sordariomycetes</taxon>
        <taxon>Xylariomycetidae</taxon>
        <taxon>Amphisphaeriales</taxon>
        <taxon>Apiosporaceae</taxon>
        <taxon>Apiospora</taxon>
    </lineage>
</organism>
<protein>
    <submittedName>
        <fullName evidence="1">Uncharacterized protein</fullName>
    </submittedName>
</protein>
<dbReference type="EMBL" id="JAQQWI010000013">
    <property type="protein sequence ID" value="KAK8013668.1"/>
    <property type="molecule type" value="Genomic_DNA"/>
</dbReference>
<dbReference type="Proteomes" id="UP001396898">
    <property type="component" value="Unassembled WGS sequence"/>
</dbReference>
<keyword evidence="2" id="KW-1185">Reference proteome</keyword>
<name>A0ABR1RKF9_9PEZI</name>
<sequence length="155" mass="17321">MPELLRDMADPQEAEYRAKVRHFVNDVFTESLDEALAQAASDRGRKTTAVPAEATQNTAELAAAFPEEAHFVASRCQVHHHSATCVKYSFKDVVKDGGEKRARTLCRFGAPWKLVPETGFSEDGLLTVERNHPMVNRYNQSMAVGLRHNHDITLS</sequence>
<proteinExistence type="predicted"/>
<gene>
    <name evidence="1" type="ORF">PG991_009261</name>
</gene>
<reference evidence="1 2" key="1">
    <citation type="submission" date="2023-01" db="EMBL/GenBank/DDBJ databases">
        <title>Analysis of 21 Apiospora genomes using comparative genomics revels a genus with tremendous synthesis potential of carbohydrate active enzymes and secondary metabolites.</title>
        <authorList>
            <person name="Sorensen T."/>
        </authorList>
    </citation>
    <scope>NUCLEOTIDE SEQUENCE [LARGE SCALE GENOMIC DNA]</scope>
    <source>
        <strain evidence="1 2">CBS 20057</strain>
    </source>
</reference>
<evidence type="ECO:0000313" key="2">
    <source>
        <dbReference type="Proteomes" id="UP001396898"/>
    </source>
</evidence>
<evidence type="ECO:0000313" key="1">
    <source>
        <dbReference type="EMBL" id="KAK8013668.1"/>
    </source>
</evidence>
<accession>A0ABR1RKF9</accession>
<comment type="caution">
    <text evidence="1">The sequence shown here is derived from an EMBL/GenBank/DDBJ whole genome shotgun (WGS) entry which is preliminary data.</text>
</comment>